<dbReference type="AlphaFoldDB" id="A0A8B7JN61"/>
<dbReference type="GO" id="GO:0003829">
    <property type="term" value="F:beta-1,3-galactosyl-O-glycosyl-glycoprotein beta-1,6-N-acetylglucosaminyltransferase activity"/>
    <property type="evidence" value="ECO:0007669"/>
    <property type="project" value="UniProtKB-EC"/>
</dbReference>
<evidence type="ECO:0000313" key="24">
    <source>
        <dbReference type="Proteomes" id="UP001652627"/>
    </source>
</evidence>
<evidence type="ECO:0000256" key="22">
    <source>
        <dbReference type="ARBA" id="ARBA00055416"/>
    </source>
</evidence>
<reference evidence="25" key="1">
    <citation type="submission" date="2025-08" db="UniProtKB">
        <authorList>
            <consortium name="RefSeq"/>
        </authorList>
    </citation>
    <scope>IDENTIFICATION</scope>
    <source>
        <tissue evidence="25">Blood</tissue>
    </source>
</reference>
<feature type="transmembrane region" description="Helical" evidence="23">
    <location>
        <begin position="110"/>
        <end position="129"/>
    </location>
</feature>
<evidence type="ECO:0000256" key="19">
    <source>
        <dbReference type="ARBA" id="ARBA00049870"/>
    </source>
</evidence>
<sequence length="530" mass="59438">MQSRHREGGDFLLLITCGYAGIALPRFHHFPRTTRTGRLRFAQRRLFSAQVKVRAGGAGRQSPGRQRGGSGAAGQLLAAVRGCTWRAGAAGRPAMQLCGRKPSPAARRRGVLLLGSLLLAAAVALRGAAGRCRDARPGADTHPRCRDRLYRALALSSDSRINCSGIVRGDVAAIQKAALSRLEVANKKVPLLPEEYLNLTRDCSRFKATRRFIEFPLSQEEADFPIAYSMVIHDKIEMFERLLRSVYAPQNLYCIHVDRKSPATFQEAVRAIAACFPNVFVASRLENVVYASWSRLQADLNCMQDLLQSPVPWRYLLNTCGTDFPIKTNAEIVRNLKALQGQNSIESERPSSVKRERWQYHHEVTQFIFRTATQKQPPPHSSPMFTGNAYIVATRGFVEHLFQSPTVQQFFEWSKDTYSPEEHVWATLNRMPGVPGAVPHNNKFELSDMNAMARLVKWQYLEGDTSKGAPYPPCTGVHQRAVCVYGAGDLPWMLQQHHLLANKFDPLVDEAAIQCLEVHLRHRALYGREL</sequence>
<comment type="pathway">
    <text evidence="2">Protein modification; protein glycosylation.</text>
</comment>
<evidence type="ECO:0000256" key="21">
    <source>
        <dbReference type="ARBA" id="ARBA00049911"/>
    </source>
</evidence>
<name>A0A8B7JN61_9AVES</name>
<comment type="function">
    <text evidence="22">Glycosyltransferase that can synthesize all known mucin beta 6 N-acetylglucosaminides. Mediates core 2 and core 4 O-glycan branching, 2 important steps in mucin-type biosynthesis. Also has I-branching enzyme activity by converting linear into branched poly-N-acetyllactosaminoglycans, leading to introduce the blood group I antigen during embryonic development.</text>
</comment>
<keyword evidence="4" id="KW-0808">Transferase</keyword>
<evidence type="ECO:0000256" key="1">
    <source>
        <dbReference type="ARBA" id="ARBA00004323"/>
    </source>
</evidence>
<gene>
    <name evidence="25" type="primary">GCNT3</name>
</gene>
<dbReference type="Proteomes" id="UP001652627">
    <property type="component" value="Chromosome 15"/>
</dbReference>
<dbReference type="GeneID" id="106496373"/>
<evidence type="ECO:0000256" key="13">
    <source>
        <dbReference type="ARBA" id="ARBA00038912"/>
    </source>
</evidence>
<dbReference type="EC" id="2.4.1.150" evidence="12"/>
<evidence type="ECO:0000256" key="18">
    <source>
        <dbReference type="ARBA" id="ARBA00048927"/>
    </source>
</evidence>
<evidence type="ECO:0000256" key="4">
    <source>
        <dbReference type="ARBA" id="ARBA00022679"/>
    </source>
</evidence>
<comment type="catalytic activity">
    <reaction evidence="20">
        <text>a 3-O-[N-acetyl-beta-D-glucosaminyl-(1-&gt;3)-N-acetyl-alpha-D-galactosaminyl]-L-threonyl-[protein] + UDP-N-acetyl-alpha-D-glucosamine = 3-O-[N-acetyl-beta-D-glucosaminyl-(1-&gt;3)-[N-acetyl-beta-D-glucosaminyl-(1-&gt;6)]-N-acetyl-alpha-D-galactosaminyl]-L-threonyl-[protein] + UDP + H(+)</text>
        <dbReference type="Rhea" id="RHEA:56192"/>
        <dbReference type="Rhea" id="RHEA-COMP:11692"/>
        <dbReference type="Rhea" id="RHEA-COMP:14413"/>
        <dbReference type="ChEBI" id="CHEBI:15378"/>
        <dbReference type="ChEBI" id="CHEBI:57705"/>
        <dbReference type="ChEBI" id="CHEBI:58223"/>
        <dbReference type="ChEBI" id="CHEBI:87080"/>
        <dbReference type="ChEBI" id="CHEBI:139580"/>
        <dbReference type="EC" id="2.4.1.148"/>
    </reaction>
</comment>
<protein>
    <recommendedName>
        <fullName evidence="15">Beta-1,3-galactosyl-O-glycosyl-glycoprotein beta-1,6-N-acetylglucosaminyltransferase 3</fullName>
        <ecNumber evidence="14">2.4.1.102</ecNumber>
        <ecNumber evidence="13">2.4.1.148</ecNumber>
        <ecNumber evidence="12">2.4.1.150</ecNumber>
    </recommendedName>
    <alternativeName>
        <fullName evidence="16">C2GnT-mucin type</fullName>
    </alternativeName>
</protein>
<comment type="catalytic activity">
    <reaction evidence="17">
        <text>a beta-D-Gal-(1-&gt;4)-beta-D-GlcNAc-(1-&gt;3)-beta-D-Gal-(1-&gt;4)-beta-D-GlcNAc derivative + UDP-N-acetyl-alpha-D-glucosamine = a beta-D-Gal-(1-&gt;4)-beta-D-GlcNAc-(1-&gt;3)-[beta-D-GlcNAc-(1-&gt;6)]-beta-D-Gal-(1-&gt;4)-N-acetyl-beta-D-GlcNAc derivative + UDP + H(+)</text>
        <dbReference type="Rhea" id="RHEA:54820"/>
        <dbReference type="ChEBI" id="CHEBI:15378"/>
        <dbReference type="ChEBI" id="CHEBI:57705"/>
        <dbReference type="ChEBI" id="CHEBI:58223"/>
        <dbReference type="ChEBI" id="CHEBI:138371"/>
        <dbReference type="ChEBI" id="CHEBI:138372"/>
        <dbReference type="EC" id="2.4.1.150"/>
    </reaction>
</comment>
<dbReference type="EC" id="2.4.1.102" evidence="14"/>
<dbReference type="GO" id="GO:0008109">
    <property type="term" value="F:N-acetyllactosaminide beta-1,6-N-acetylglucosaminyltransferase activity"/>
    <property type="evidence" value="ECO:0007669"/>
    <property type="project" value="UniProtKB-EC"/>
</dbReference>
<dbReference type="InterPro" id="IPR003406">
    <property type="entry name" value="Glyco_trans_14"/>
</dbReference>
<dbReference type="KEGG" id="aam:106496373"/>
<dbReference type="Pfam" id="PF02485">
    <property type="entry name" value="Branch"/>
    <property type="match status" value="1"/>
</dbReference>
<accession>A0A8B7JN61</accession>
<dbReference type="RefSeq" id="XP_013812470.2">
    <property type="nucleotide sequence ID" value="XM_013957016.2"/>
</dbReference>
<evidence type="ECO:0000256" key="12">
    <source>
        <dbReference type="ARBA" id="ARBA00038907"/>
    </source>
</evidence>
<dbReference type="EC" id="2.4.1.148" evidence="13"/>
<comment type="catalytic activity">
    <reaction evidence="19">
        <text>a 3-O-[beta-D-galactosyl-(1-&gt;3)-N-acetyl-alpha-D-galactosaminyl]-L-threonyl-[protein] + UDP-N-acetyl-alpha-D-glucosamine = a 3-O-{beta-D-galactosyl-(1-&gt;3)-[N-acetyl-beta-D-glucosaminyl-(1-&gt;6)]-N-acetyl-alpha-D-galactosaminyl}-L-threonyl-[protein] + UDP + H(+)</text>
        <dbReference type="Rhea" id="RHEA:56216"/>
        <dbReference type="Rhea" id="RHEA-COMP:13923"/>
        <dbReference type="Rhea" id="RHEA-COMP:14420"/>
        <dbReference type="ChEBI" id="CHEBI:15378"/>
        <dbReference type="ChEBI" id="CHEBI:57705"/>
        <dbReference type="ChEBI" id="CHEBI:58223"/>
        <dbReference type="ChEBI" id="CHEBI:137950"/>
        <dbReference type="ChEBI" id="CHEBI:139607"/>
        <dbReference type="EC" id="2.4.1.102"/>
    </reaction>
</comment>
<organism evidence="24 25">
    <name type="scientific">Apteryx mantelli</name>
    <name type="common">North Island brown kiwi</name>
    <dbReference type="NCBI Taxonomy" id="2696672"/>
    <lineage>
        <taxon>Eukaryota</taxon>
        <taxon>Metazoa</taxon>
        <taxon>Chordata</taxon>
        <taxon>Craniata</taxon>
        <taxon>Vertebrata</taxon>
        <taxon>Euteleostomi</taxon>
        <taxon>Archelosauria</taxon>
        <taxon>Archosauria</taxon>
        <taxon>Dinosauria</taxon>
        <taxon>Saurischia</taxon>
        <taxon>Theropoda</taxon>
        <taxon>Coelurosauria</taxon>
        <taxon>Aves</taxon>
        <taxon>Palaeognathae</taxon>
        <taxon>Apterygiformes</taxon>
        <taxon>Apterygidae</taxon>
        <taxon>Apteryx</taxon>
    </lineage>
</organism>
<evidence type="ECO:0000256" key="16">
    <source>
        <dbReference type="ARBA" id="ARBA00041719"/>
    </source>
</evidence>
<comment type="subcellular location">
    <subcellularLocation>
        <location evidence="1">Golgi apparatus membrane</location>
        <topology evidence="1">Single-pass type II membrane protein</topology>
    </subcellularLocation>
</comment>
<keyword evidence="8 23" id="KW-0472">Membrane</keyword>
<comment type="catalytic activity">
    <reaction evidence="18">
        <text>3-O-[N-acetyl-beta-D-glucosaminyl-(1-&gt;3)-N-acetyl-alpha-D-galactosaminyl]-L-seryl-[protein] + UDP-N-acetyl-alpha-D-glucosamine = 3-O-[N-acetyl-beta-D-glucosaminyl-(1-&gt;3)-[N-acetyl-beta-D-glucosaminyl-(1-&gt;6)]-N-acetyl-alpha-D-galactosaminyl]-L-seryl-[protein] + UDP + H(+)</text>
        <dbReference type="Rhea" id="RHEA:56188"/>
        <dbReference type="Rhea" id="RHEA-COMP:11691"/>
        <dbReference type="Rhea" id="RHEA-COMP:14412"/>
        <dbReference type="ChEBI" id="CHEBI:15378"/>
        <dbReference type="ChEBI" id="CHEBI:57705"/>
        <dbReference type="ChEBI" id="CHEBI:58223"/>
        <dbReference type="ChEBI" id="CHEBI:87079"/>
        <dbReference type="ChEBI" id="CHEBI:139581"/>
        <dbReference type="EC" id="2.4.1.148"/>
    </reaction>
</comment>
<evidence type="ECO:0000256" key="23">
    <source>
        <dbReference type="SAM" id="Phobius"/>
    </source>
</evidence>
<evidence type="ECO:0000256" key="5">
    <source>
        <dbReference type="ARBA" id="ARBA00022692"/>
    </source>
</evidence>
<evidence type="ECO:0000256" key="6">
    <source>
        <dbReference type="ARBA" id="ARBA00022968"/>
    </source>
</evidence>
<evidence type="ECO:0000256" key="9">
    <source>
        <dbReference type="ARBA" id="ARBA00023157"/>
    </source>
</evidence>
<evidence type="ECO:0000256" key="14">
    <source>
        <dbReference type="ARBA" id="ARBA00038948"/>
    </source>
</evidence>
<keyword evidence="24" id="KW-1185">Reference proteome</keyword>
<keyword evidence="3" id="KW-0328">Glycosyltransferase</keyword>
<comment type="catalytic activity">
    <reaction evidence="21">
        <text>a 3-O-[beta-D-galactosyl-(1-&gt;3)-N-acetyl-alpha-D-galactosaminyl]-L-seryl-[protein] + UDP-N-acetyl-alpha-D-glucosamine = 3-O-{beta-D-galactosyl-(1-&gt;3)-[N-acetyl-beta-D-glucosaminyl-(1-&gt;6)]-N-acetyl-alpha-D-galactosaminyl}-L-seryl-[protein] + UDP + H(+)</text>
        <dbReference type="Rhea" id="RHEA:56212"/>
        <dbReference type="Rhea" id="RHEA-COMP:13922"/>
        <dbReference type="Rhea" id="RHEA-COMP:14419"/>
        <dbReference type="ChEBI" id="CHEBI:15378"/>
        <dbReference type="ChEBI" id="CHEBI:57705"/>
        <dbReference type="ChEBI" id="CHEBI:58223"/>
        <dbReference type="ChEBI" id="CHEBI:137949"/>
        <dbReference type="ChEBI" id="CHEBI:139605"/>
        <dbReference type="EC" id="2.4.1.102"/>
    </reaction>
</comment>
<evidence type="ECO:0000256" key="15">
    <source>
        <dbReference type="ARBA" id="ARBA00039292"/>
    </source>
</evidence>
<evidence type="ECO:0000256" key="20">
    <source>
        <dbReference type="ARBA" id="ARBA00049876"/>
    </source>
</evidence>
<evidence type="ECO:0000256" key="3">
    <source>
        <dbReference type="ARBA" id="ARBA00022676"/>
    </source>
</evidence>
<evidence type="ECO:0000313" key="25">
    <source>
        <dbReference type="RefSeq" id="XP_013812470.2"/>
    </source>
</evidence>
<proteinExistence type="inferred from homology"/>
<keyword evidence="9" id="KW-1015">Disulfide bond</keyword>
<keyword evidence="5 23" id="KW-0812">Transmembrane</keyword>
<evidence type="ECO:0000256" key="2">
    <source>
        <dbReference type="ARBA" id="ARBA00004922"/>
    </source>
</evidence>
<evidence type="ECO:0000256" key="7">
    <source>
        <dbReference type="ARBA" id="ARBA00022989"/>
    </source>
</evidence>
<evidence type="ECO:0000256" key="10">
    <source>
        <dbReference type="ARBA" id="ARBA00023180"/>
    </source>
</evidence>
<dbReference type="PANTHER" id="PTHR19297:SF81">
    <property type="entry name" value="BETA-1,3-GALACTOSYL-O-GLYCOSYL-GLYCOPROTEIN BETA-1,6-N-ACETYLGLUCOSAMINYLTRANSFERASE 3"/>
    <property type="match status" value="1"/>
</dbReference>
<dbReference type="GO" id="GO:0047225">
    <property type="term" value="F:acetylgalactosaminyl-O-glycosyl-glycoprotein beta-1,6-N-acetylglucosaminyltransferase activity"/>
    <property type="evidence" value="ECO:0007669"/>
    <property type="project" value="UniProtKB-EC"/>
</dbReference>
<keyword evidence="6" id="KW-0735">Signal-anchor</keyword>
<dbReference type="GO" id="GO:0000139">
    <property type="term" value="C:Golgi membrane"/>
    <property type="evidence" value="ECO:0007669"/>
    <property type="project" value="UniProtKB-SubCell"/>
</dbReference>
<dbReference type="CTD" id="9245"/>
<keyword evidence="10" id="KW-0325">Glycoprotein</keyword>
<evidence type="ECO:0000256" key="17">
    <source>
        <dbReference type="ARBA" id="ARBA00047621"/>
    </source>
</evidence>
<comment type="similarity">
    <text evidence="11">Belongs to the glycosyltransferase 14 family.</text>
</comment>
<dbReference type="OrthoDB" id="2019572at2759"/>
<keyword evidence="7 23" id="KW-1133">Transmembrane helix</keyword>
<dbReference type="PANTHER" id="PTHR19297">
    <property type="entry name" value="GLYCOSYLTRANSFERASE 14 FAMILY MEMBER"/>
    <property type="match status" value="1"/>
</dbReference>
<evidence type="ECO:0000256" key="8">
    <source>
        <dbReference type="ARBA" id="ARBA00023136"/>
    </source>
</evidence>
<evidence type="ECO:0000256" key="11">
    <source>
        <dbReference type="ARBA" id="ARBA00038150"/>
    </source>
</evidence>